<comment type="similarity">
    <text evidence="5">Belongs to the methyl-accepting chemotaxis (MCP) protein family.</text>
</comment>
<dbReference type="PROSITE" id="PS50885">
    <property type="entry name" value="HAMP"/>
    <property type="match status" value="1"/>
</dbReference>
<feature type="domain" description="Methyl-accepting transducer" evidence="8">
    <location>
        <begin position="289"/>
        <end position="546"/>
    </location>
</feature>
<evidence type="ECO:0000259" key="8">
    <source>
        <dbReference type="PROSITE" id="PS50111"/>
    </source>
</evidence>
<dbReference type="PANTHER" id="PTHR32089:SF112">
    <property type="entry name" value="LYSOZYME-LIKE PROTEIN-RELATED"/>
    <property type="match status" value="1"/>
</dbReference>
<accession>A0A6I2M6S0</accession>
<keyword evidence="2" id="KW-1003">Cell membrane</keyword>
<dbReference type="SUPFAM" id="SSF58104">
    <property type="entry name" value="Methyl-accepting chemotaxis protein (MCP) signaling domain"/>
    <property type="match status" value="1"/>
</dbReference>
<feature type="domain" description="HAMP" evidence="9">
    <location>
        <begin position="217"/>
        <end position="270"/>
    </location>
</feature>
<dbReference type="InterPro" id="IPR004089">
    <property type="entry name" value="MCPsignal_dom"/>
</dbReference>
<evidence type="ECO:0000256" key="1">
    <source>
        <dbReference type="ARBA" id="ARBA00004236"/>
    </source>
</evidence>
<comment type="subcellular location">
    <subcellularLocation>
        <location evidence="1">Cell membrane</location>
    </subcellularLocation>
</comment>
<keyword evidence="3 7" id="KW-0472">Membrane</keyword>
<dbReference type="AlphaFoldDB" id="A0A6I2M6S0"/>
<name>A0A6I2M6S0_9BACI</name>
<dbReference type="CDD" id="cd06225">
    <property type="entry name" value="HAMP"/>
    <property type="match status" value="1"/>
</dbReference>
<keyword evidence="7" id="KW-1133">Transmembrane helix</keyword>
<dbReference type="SMART" id="SM00283">
    <property type="entry name" value="MA"/>
    <property type="match status" value="1"/>
</dbReference>
<keyword evidence="4 6" id="KW-0807">Transducer</keyword>
<keyword evidence="11" id="KW-1185">Reference proteome</keyword>
<dbReference type="PANTHER" id="PTHR32089">
    <property type="entry name" value="METHYL-ACCEPTING CHEMOTAXIS PROTEIN MCPB"/>
    <property type="match status" value="1"/>
</dbReference>
<gene>
    <name evidence="10" type="ORF">GJU41_04480</name>
</gene>
<comment type="caution">
    <text evidence="10">The sequence shown here is derived from an EMBL/GenBank/DDBJ whole genome shotgun (WGS) entry which is preliminary data.</text>
</comment>
<evidence type="ECO:0000313" key="10">
    <source>
        <dbReference type="EMBL" id="MRX53217.1"/>
    </source>
</evidence>
<dbReference type="Pfam" id="PF00672">
    <property type="entry name" value="HAMP"/>
    <property type="match status" value="1"/>
</dbReference>
<dbReference type="CDD" id="cd11386">
    <property type="entry name" value="MCP_signal"/>
    <property type="match status" value="1"/>
</dbReference>
<evidence type="ECO:0000256" key="4">
    <source>
        <dbReference type="ARBA" id="ARBA00023224"/>
    </source>
</evidence>
<dbReference type="GO" id="GO:0005886">
    <property type="term" value="C:plasma membrane"/>
    <property type="evidence" value="ECO:0007669"/>
    <property type="project" value="UniProtKB-SubCell"/>
</dbReference>
<organism evidence="10 11">
    <name type="scientific">Metabacillus idriensis</name>
    <dbReference type="NCBI Taxonomy" id="324768"/>
    <lineage>
        <taxon>Bacteria</taxon>
        <taxon>Bacillati</taxon>
        <taxon>Bacillota</taxon>
        <taxon>Bacilli</taxon>
        <taxon>Bacillales</taxon>
        <taxon>Bacillaceae</taxon>
        <taxon>Metabacillus</taxon>
    </lineage>
</organism>
<evidence type="ECO:0000256" key="3">
    <source>
        <dbReference type="ARBA" id="ARBA00023136"/>
    </source>
</evidence>
<dbReference type="EMBL" id="WKKF01000001">
    <property type="protein sequence ID" value="MRX53217.1"/>
    <property type="molecule type" value="Genomic_DNA"/>
</dbReference>
<evidence type="ECO:0000256" key="7">
    <source>
        <dbReference type="SAM" id="Phobius"/>
    </source>
</evidence>
<evidence type="ECO:0000256" key="2">
    <source>
        <dbReference type="ARBA" id="ARBA00022475"/>
    </source>
</evidence>
<dbReference type="SMART" id="SM00304">
    <property type="entry name" value="HAMP"/>
    <property type="match status" value="1"/>
</dbReference>
<dbReference type="Gene3D" id="1.10.287.950">
    <property type="entry name" value="Methyl-accepting chemotaxis protein"/>
    <property type="match status" value="1"/>
</dbReference>
<evidence type="ECO:0000256" key="6">
    <source>
        <dbReference type="PROSITE-ProRule" id="PRU00284"/>
    </source>
</evidence>
<evidence type="ECO:0000259" key="9">
    <source>
        <dbReference type="PROSITE" id="PS50885"/>
    </source>
</evidence>
<protein>
    <submittedName>
        <fullName evidence="10">HAMP domain-containing protein</fullName>
    </submittedName>
</protein>
<dbReference type="RefSeq" id="WP_070879421.1">
    <property type="nucleotide sequence ID" value="NZ_CAJGAA010000001.1"/>
</dbReference>
<evidence type="ECO:0000313" key="11">
    <source>
        <dbReference type="Proteomes" id="UP000441585"/>
    </source>
</evidence>
<feature type="transmembrane region" description="Helical" evidence="7">
    <location>
        <begin position="192"/>
        <end position="213"/>
    </location>
</feature>
<keyword evidence="7" id="KW-0812">Transmembrane</keyword>
<dbReference type="GO" id="GO:0007165">
    <property type="term" value="P:signal transduction"/>
    <property type="evidence" value="ECO:0007669"/>
    <property type="project" value="UniProtKB-KW"/>
</dbReference>
<dbReference type="Pfam" id="PF00015">
    <property type="entry name" value="MCPsignal"/>
    <property type="match status" value="1"/>
</dbReference>
<evidence type="ECO:0000256" key="5">
    <source>
        <dbReference type="ARBA" id="ARBA00029447"/>
    </source>
</evidence>
<proteinExistence type="inferred from homology"/>
<dbReference type="InterPro" id="IPR003660">
    <property type="entry name" value="HAMP_dom"/>
</dbReference>
<dbReference type="Proteomes" id="UP000441585">
    <property type="component" value="Unassembled WGS sequence"/>
</dbReference>
<dbReference type="PROSITE" id="PS50111">
    <property type="entry name" value="CHEMOTAXIS_TRANSDUC_2"/>
    <property type="match status" value="1"/>
</dbReference>
<sequence length="575" mass="62856">MKRLNKRNPREKKSFASFTLKGKLLGSFSVIIVLSLLMAAFNIIGFSMVNSQTKQIVQEDMQSLLAEGKLRDNITQRVSLIRAYFIYGKDEYKDQYYELTEESQALQKKLLAQRDNLKSRELMEKSAEWEEIVEEEVIKSFDSGMRVTANQTLRGDVQNLADELTDGFDSLASEREKAIIEDGDAIINQGRFINILGIVFSVVIVAIGVFLAIRISNALTKPILAIVSRMKAISNGQLNHAPLVSDSRDEIGDLIHSVNEMNQQLNGIVKDISGASLSVAEQSEQLQTSSKELKAGSEQIASTMQELSSGAETQANSASDLAETMGGLMNSIYIANQNGQAVAKASAEVLNQSQTGYSLMSESVSQMNRINDLMENTVLKVKRLDEQSGQISTLVDVIQSIADQTNLLALNAAIEAARAGEHGRGFAVVADEVRKLAEQVSRSIVNINKIVGNVRKETEEVAENLGLGYKQIVKGAKSIHQTGESFSEIKAFIEDMSTRIVTIQTDLNQIMKNSQVMNESISSIASVSEEAAAGIEQTAASAEQSSQSMEEISSNADSLSDLSGKLSKLVNRFQF</sequence>
<reference evidence="10 11" key="1">
    <citation type="submission" date="2019-11" db="EMBL/GenBank/DDBJ databases">
        <title>Bacillus idriensis genome.</title>
        <authorList>
            <person name="Konopka E.N."/>
            <person name="Newman J.D."/>
        </authorList>
    </citation>
    <scope>NUCLEOTIDE SEQUENCE [LARGE SCALE GENOMIC DNA]</scope>
    <source>
        <strain evidence="10 11">DSM 19097</strain>
    </source>
</reference>